<sequence>MAPLRSAIQVPSIVALPGGALIRCSFSSLPRSPHNSPVLFSSPTPHLQAGLANLAACVSRFDPCSLTLDFRNGKSTRSIGSDAGWLPPNFKPNTLKDIAVVERYWRKFCIQSNEDYVDYLLREDQAIYMNFFDWMFRTSRKKGLQTYDEYWRRLCQYFELFSRLRVGDNAHKQMRRVRAFLLC</sequence>
<reference evidence="1" key="2">
    <citation type="journal article" date="2023" name="IMA Fungus">
        <title>Comparative genomic study of the Penicillium genus elucidates a diverse pangenome and 15 lateral gene transfer events.</title>
        <authorList>
            <person name="Petersen C."/>
            <person name="Sorensen T."/>
            <person name="Nielsen M.R."/>
            <person name="Sondergaard T.E."/>
            <person name="Sorensen J.L."/>
            <person name="Fitzpatrick D.A."/>
            <person name="Frisvad J.C."/>
            <person name="Nielsen K.L."/>
        </authorList>
    </citation>
    <scope>NUCLEOTIDE SEQUENCE</scope>
    <source>
        <strain evidence="1">IBT 15544</strain>
    </source>
</reference>
<keyword evidence="2" id="KW-1185">Reference proteome</keyword>
<evidence type="ECO:0000313" key="2">
    <source>
        <dbReference type="Proteomes" id="UP001150904"/>
    </source>
</evidence>
<dbReference type="GeneID" id="83177175"/>
<dbReference type="OrthoDB" id="4485682at2759"/>
<dbReference type="EMBL" id="JAPQKR010000005">
    <property type="protein sequence ID" value="KAJ5216405.1"/>
    <property type="molecule type" value="Genomic_DNA"/>
</dbReference>
<comment type="caution">
    <text evidence="1">The sequence shown here is derived from an EMBL/GenBank/DDBJ whole genome shotgun (WGS) entry which is preliminary data.</text>
</comment>
<organism evidence="1 2">
    <name type="scientific">Penicillium cinerascens</name>
    <dbReference type="NCBI Taxonomy" id="70096"/>
    <lineage>
        <taxon>Eukaryota</taxon>
        <taxon>Fungi</taxon>
        <taxon>Dikarya</taxon>
        <taxon>Ascomycota</taxon>
        <taxon>Pezizomycotina</taxon>
        <taxon>Eurotiomycetes</taxon>
        <taxon>Eurotiomycetidae</taxon>
        <taxon>Eurotiales</taxon>
        <taxon>Aspergillaceae</taxon>
        <taxon>Penicillium</taxon>
    </lineage>
</organism>
<reference evidence="1" key="1">
    <citation type="submission" date="2022-12" db="EMBL/GenBank/DDBJ databases">
        <authorList>
            <person name="Petersen C."/>
        </authorList>
    </citation>
    <scope>NUCLEOTIDE SEQUENCE</scope>
    <source>
        <strain evidence="1">IBT 15544</strain>
    </source>
</reference>
<protein>
    <submittedName>
        <fullName evidence="1">Uncharacterized protein</fullName>
    </submittedName>
</protein>
<dbReference type="PANTHER" id="PTHR37535:SF4">
    <property type="entry name" value="FLUG DOMAIN-CONTAINING PROTEIN"/>
    <property type="match status" value="1"/>
</dbReference>
<dbReference type="PANTHER" id="PTHR37535">
    <property type="entry name" value="FLUG DOMAIN PROTEIN"/>
    <property type="match status" value="1"/>
</dbReference>
<dbReference type="RefSeq" id="XP_058312218.1">
    <property type="nucleotide sequence ID" value="XM_058449874.1"/>
</dbReference>
<dbReference type="AlphaFoldDB" id="A0A9W9NAP9"/>
<dbReference type="Proteomes" id="UP001150904">
    <property type="component" value="Unassembled WGS sequence"/>
</dbReference>
<evidence type="ECO:0000313" key="1">
    <source>
        <dbReference type="EMBL" id="KAJ5216405.1"/>
    </source>
</evidence>
<name>A0A9W9NAP9_9EURO</name>
<proteinExistence type="predicted"/>
<accession>A0A9W9NAP9</accession>
<gene>
    <name evidence="1" type="ORF">N7498_002812</name>
</gene>